<keyword evidence="3" id="KW-1185">Reference proteome</keyword>
<dbReference type="Pfam" id="PF01047">
    <property type="entry name" value="MarR"/>
    <property type="match status" value="1"/>
</dbReference>
<dbReference type="Proteomes" id="UP000642070">
    <property type="component" value="Unassembled WGS sequence"/>
</dbReference>
<comment type="caution">
    <text evidence="2">The sequence shown here is derived from an EMBL/GenBank/DDBJ whole genome shotgun (WGS) entry which is preliminary data.</text>
</comment>
<dbReference type="InterPro" id="IPR000835">
    <property type="entry name" value="HTH_MarR-typ"/>
</dbReference>
<dbReference type="PRINTS" id="PR00598">
    <property type="entry name" value="HTHMARR"/>
</dbReference>
<sequence>MDDPIRMSDFPSWLLGQAAAHAYRLVSERLDAFGARGYHFRLLVTLVEHGPASQATLGRNTGIHVSDIVAALNELAADGFIERSPDPDDRRRNVITITTAGRRHLDRLNHAVAQAQQALLAPLTTAEREQFTSLLRRVLDDQQHGA</sequence>
<dbReference type="SUPFAM" id="SSF46785">
    <property type="entry name" value="Winged helix' DNA-binding domain"/>
    <property type="match status" value="1"/>
</dbReference>
<name>A0A917TK91_9ACTN</name>
<dbReference type="PANTHER" id="PTHR33164:SF95">
    <property type="entry name" value="TRANSCRIPTIONAL REGULATOR"/>
    <property type="match status" value="1"/>
</dbReference>
<dbReference type="EMBL" id="BMPI01000012">
    <property type="protein sequence ID" value="GGM26520.1"/>
    <property type="molecule type" value="Genomic_DNA"/>
</dbReference>
<gene>
    <name evidence="2" type="ORF">GCM10007977_029660</name>
</gene>
<evidence type="ECO:0000259" key="1">
    <source>
        <dbReference type="PROSITE" id="PS50995"/>
    </source>
</evidence>
<dbReference type="Gene3D" id="1.10.10.10">
    <property type="entry name" value="Winged helix-like DNA-binding domain superfamily/Winged helix DNA-binding domain"/>
    <property type="match status" value="1"/>
</dbReference>
<reference evidence="2" key="2">
    <citation type="submission" date="2020-09" db="EMBL/GenBank/DDBJ databases">
        <authorList>
            <person name="Sun Q."/>
            <person name="Ohkuma M."/>
        </authorList>
    </citation>
    <scope>NUCLEOTIDE SEQUENCE</scope>
    <source>
        <strain evidence="2">JCM 19831</strain>
    </source>
</reference>
<evidence type="ECO:0000313" key="3">
    <source>
        <dbReference type="Proteomes" id="UP000642070"/>
    </source>
</evidence>
<dbReference type="PROSITE" id="PS50995">
    <property type="entry name" value="HTH_MARR_2"/>
    <property type="match status" value="1"/>
</dbReference>
<evidence type="ECO:0000313" key="2">
    <source>
        <dbReference type="EMBL" id="GGM26520.1"/>
    </source>
</evidence>
<dbReference type="InterPro" id="IPR036390">
    <property type="entry name" value="WH_DNA-bd_sf"/>
</dbReference>
<dbReference type="InterPro" id="IPR039422">
    <property type="entry name" value="MarR/SlyA-like"/>
</dbReference>
<dbReference type="RefSeq" id="WP_190250386.1">
    <property type="nucleotide sequence ID" value="NZ_BMPI01000012.1"/>
</dbReference>
<dbReference type="AlphaFoldDB" id="A0A917TK91"/>
<dbReference type="GO" id="GO:0006950">
    <property type="term" value="P:response to stress"/>
    <property type="evidence" value="ECO:0007669"/>
    <property type="project" value="TreeGrafter"/>
</dbReference>
<organism evidence="2 3">
    <name type="scientific">Dactylosporangium sucinum</name>
    <dbReference type="NCBI Taxonomy" id="1424081"/>
    <lineage>
        <taxon>Bacteria</taxon>
        <taxon>Bacillati</taxon>
        <taxon>Actinomycetota</taxon>
        <taxon>Actinomycetes</taxon>
        <taxon>Micromonosporales</taxon>
        <taxon>Micromonosporaceae</taxon>
        <taxon>Dactylosporangium</taxon>
    </lineage>
</organism>
<dbReference type="GO" id="GO:0003700">
    <property type="term" value="F:DNA-binding transcription factor activity"/>
    <property type="evidence" value="ECO:0007669"/>
    <property type="project" value="InterPro"/>
</dbReference>
<dbReference type="InterPro" id="IPR036388">
    <property type="entry name" value="WH-like_DNA-bd_sf"/>
</dbReference>
<dbReference type="SMART" id="SM00347">
    <property type="entry name" value="HTH_MARR"/>
    <property type="match status" value="1"/>
</dbReference>
<accession>A0A917TK91</accession>
<dbReference type="PANTHER" id="PTHR33164">
    <property type="entry name" value="TRANSCRIPTIONAL REGULATOR, MARR FAMILY"/>
    <property type="match status" value="1"/>
</dbReference>
<feature type="domain" description="HTH marR-type" evidence="1">
    <location>
        <begin position="1"/>
        <end position="140"/>
    </location>
</feature>
<reference evidence="2" key="1">
    <citation type="journal article" date="2014" name="Int. J. Syst. Evol. Microbiol.">
        <title>Complete genome sequence of Corynebacterium casei LMG S-19264T (=DSM 44701T), isolated from a smear-ripened cheese.</title>
        <authorList>
            <consortium name="US DOE Joint Genome Institute (JGI-PGF)"/>
            <person name="Walter F."/>
            <person name="Albersmeier A."/>
            <person name="Kalinowski J."/>
            <person name="Ruckert C."/>
        </authorList>
    </citation>
    <scope>NUCLEOTIDE SEQUENCE</scope>
    <source>
        <strain evidence="2">JCM 19831</strain>
    </source>
</reference>
<proteinExistence type="predicted"/>
<protein>
    <submittedName>
        <fullName evidence="2">MarR family transcriptional regulator</fullName>
    </submittedName>
</protein>